<keyword evidence="5" id="KW-1185">Reference proteome</keyword>
<dbReference type="InterPro" id="IPR000073">
    <property type="entry name" value="AB_hydrolase_1"/>
</dbReference>
<dbReference type="InterPro" id="IPR050266">
    <property type="entry name" value="AB_hydrolase_sf"/>
</dbReference>
<dbReference type="Proteomes" id="UP000518300">
    <property type="component" value="Unassembled WGS sequence"/>
</dbReference>
<dbReference type="GO" id="GO:0008233">
    <property type="term" value="F:peptidase activity"/>
    <property type="evidence" value="ECO:0007669"/>
    <property type="project" value="InterPro"/>
</dbReference>
<dbReference type="InterPro" id="IPR029058">
    <property type="entry name" value="AB_hydrolase_fold"/>
</dbReference>
<dbReference type="Gene3D" id="3.40.50.1820">
    <property type="entry name" value="alpha/beta hydrolase"/>
    <property type="match status" value="1"/>
</dbReference>
<evidence type="ECO:0000313" key="4">
    <source>
        <dbReference type="EMBL" id="NMO17348.1"/>
    </source>
</evidence>
<keyword evidence="2 4" id="KW-0378">Hydrolase</keyword>
<dbReference type="PRINTS" id="PR00793">
    <property type="entry name" value="PROAMNOPTASE"/>
</dbReference>
<dbReference type="GO" id="GO:0006508">
    <property type="term" value="P:proteolysis"/>
    <property type="evidence" value="ECO:0007669"/>
    <property type="project" value="InterPro"/>
</dbReference>
<protein>
    <submittedName>
        <fullName evidence="4">Alpha/beta hydrolase</fullName>
    </submittedName>
</protein>
<dbReference type="PRINTS" id="PR00111">
    <property type="entry name" value="ABHYDROLASE"/>
</dbReference>
<name>A0A848LI46_9BACT</name>
<dbReference type="PANTHER" id="PTHR43798">
    <property type="entry name" value="MONOACYLGLYCEROL LIPASE"/>
    <property type="match status" value="1"/>
</dbReference>
<reference evidence="4 5" key="1">
    <citation type="submission" date="2020-04" db="EMBL/GenBank/DDBJ databases">
        <title>Draft genome of Pyxidicoccus fallax type strain.</title>
        <authorList>
            <person name="Whitworth D.E."/>
        </authorList>
    </citation>
    <scope>NUCLEOTIDE SEQUENCE [LARGE SCALE GENOMIC DNA]</scope>
    <source>
        <strain evidence="4 5">DSM 14698</strain>
    </source>
</reference>
<gene>
    <name evidence="4" type="ORF">HG543_21155</name>
</gene>
<comment type="similarity">
    <text evidence="1">Belongs to the peptidase S33 family.</text>
</comment>
<dbReference type="InterPro" id="IPR002410">
    <property type="entry name" value="Peptidase_S33"/>
</dbReference>
<dbReference type="Pfam" id="PF00561">
    <property type="entry name" value="Abhydrolase_1"/>
    <property type="match status" value="1"/>
</dbReference>
<organism evidence="4 5">
    <name type="scientific">Pyxidicoccus fallax</name>
    <dbReference type="NCBI Taxonomy" id="394095"/>
    <lineage>
        <taxon>Bacteria</taxon>
        <taxon>Pseudomonadati</taxon>
        <taxon>Myxococcota</taxon>
        <taxon>Myxococcia</taxon>
        <taxon>Myxococcales</taxon>
        <taxon>Cystobacterineae</taxon>
        <taxon>Myxococcaceae</taxon>
        <taxon>Pyxidicoccus</taxon>
    </lineage>
</organism>
<evidence type="ECO:0000256" key="2">
    <source>
        <dbReference type="ARBA" id="ARBA00022801"/>
    </source>
</evidence>
<evidence type="ECO:0000259" key="3">
    <source>
        <dbReference type="Pfam" id="PF00561"/>
    </source>
</evidence>
<proteinExistence type="inferred from homology"/>
<dbReference type="AlphaFoldDB" id="A0A848LI46"/>
<evidence type="ECO:0000313" key="5">
    <source>
        <dbReference type="Proteomes" id="UP000518300"/>
    </source>
</evidence>
<feature type="domain" description="AB hydrolase-1" evidence="3">
    <location>
        <begin position="30"/>
        <end position="266"/>
    </location>
</feature>
<sequence length="280" mass="31270">MRIHVNGVSLFFDTEGPSLEQHGPELRERPTVVAIHGGPGLDHSMYRPALSALARTAQVVYLDLRGNGRSERSTPDRWNLTTWAEDVRAFCDALGIHKPVVLGASFGGFVAQAYATRFPEHPGRLVLLSTNARFELTRSLPMFERLGGAEAAAIARRFFTDPTPDAFQQYVRVCYPLYSRQPAKHPSPAPIIHGDVALHFIGGEWHTFDFRKELGRIRCPTLVLAGEHDPVLPFVGSQELVSQLPPEQVRFERFPDCGHELLAERPDRVVALMEDFLRAG</sequence>
<dbReference type="PANTHER" id="PTHR43798:SF33">
    <property type="entry name" value="HYDROLASE, PUTATIVE (AFU_ORTHOLOGUE AFUA_2G14860)-RELATED"/>
    <property type="match status" value="1"/>
</dbReference>
<dbReference type="EMBL" id="JABBJJ010000096">
    <property type="protein sequence ID" value="NMO17348.1"/>
    <property type="molecule type" value="Genomic_DNA"/>
</dbReference>
<dbReference type="GO" id="GO:0016020">
    <property type="term" value="C:membrane"/>
    <property type="evidence" value="ECO:0007669"/>
    <property type="project" value="TreeGrafter"/>
</dbReference>
<evidence type="ECO:0000256" key="1">
    <source>
        <dbReference type="ARBA" id="ARBA00010088"/>
    </source>
</evidence>
<comment type="caution">
    <text evidence="4">The sequence shown here is derived from an EMBL/GenBank/DDBJ whole genome shotgun (WGS) entry which is preliminary data.</text>
</comment>
<dbReference type="RefSeq" id="WP_169346631.1">
    <property type="nucleotide sequence ID" value="NZ_JABBJJ010000096.1"/>
</dbReference>
<dbReference type="SUPFAM" id="SSF53474">
    <property type="entry name" value="alpha/beta-Hydrolases"/>
    <property type="match status" value="1"/>
</dbReference>
<accession>A0A848LI46</accession>